<name>A0A564WAN8_9PROT</name>
<dbReference type="EMBL" id="UXAT02000002">
    <property type="protein sequence ID" value="VUX45185.1"/>
    <property type="molecule type" value="Genomic_DNA"/>
</dbReference>
<dbReference type="Proteomes" id="UP000326641">
    <property type="component" value="Unassembled WGS sequence"/>
</dbReference>
<accession>A0A564WAN8</accession>
<proteinExistence type="predicted"/>
<keyword evidence="2" id="KW-1185">Reference proteome</keyword>
<protein>
    <submittedName>
        <fullName evidence="1">Uncharacterized protein</fullName>
    </submittedName>
</protein>
<reference evidence="1" key="1">
    <citation type="submission" date="2018-11" db="EMBL/GenBank/DDBJ databases">
        <authorList>
            <person name="Onetto C."/>
        </authorList>
    </citation>
    <scope>NUCLEOTIDE SEQUENCE [LARGE SCALE GENOMIC DNA]</scope>
</reference>
<organism evidence="1 2">
    <name type="scientific">Candidatus Defluviicoccus seviourii</name>
    <dbReference type="NCBI Taxonomy" id="2565273"/>
    <lineage>
        <taxon>Bacteria</taxon>
        <taxon>Pseudomonadati</taxon>
        <taxon>Pseudomonadota</taxon>
        <taxon>Alphaproteobacteria</taxon>
        <taxon>Rhodospirillales</taxon>
        <taxon>Rhodospirillaceae</taxon>
        <taxon>Defluviicoccus</taxon>
    </lineage>
</organism>
<evidence type="ECO:0000313" key="2">
    <source>
        <dbReference type="Proteomes" id="UP000326641"/>
    </source>
</evidence>
<sequence>MRGEVCVVANGVLPEAALAVAPLAVGGQGAAPCARTGGEIDPIGVLAEHIQQPFDLRHGLADVRGSLAAIAPRSSGCVAGAFAGDEPAQLRDA</sequence>
<comment type="caution">
    <text evidence="1">The sequence shown here is derived from an EMBL/GenBank/DDBJ whole genome shotgun (WGS) entry which is preliminary data.</text>
</comment>
<dbReference type="AlphaFoldDB" id="A0A564WAN8"/>
<gene>
    <name evidence="1" type="ORF">DF3PA_100033</name>
</gene>
<evidence type="ECO:0000313" key="1">
    <source>
        <dbReference type="EMBL" id="VUX45185.1"/>
    </source>
</evidence>